<evidence type="ECO:0000259" key="7">
    <source>
        <dbReference type="Pfam" id="PF00291"/>
    </source>
</evidence>
<evidence type="ECO:0000313" key="8">
    <source>
        <dbReference type="EMBL" id="SFF75974.1"/>
    </source>
</evidence>
<organism evidence="8 9">
    <name type="scientific">Planifilum fulgidum</name>
    <dbReference type="NCBI Taxonomy" id="201973"/>
    <lineage>
        <taxon>Bacteria</taxon>
        <taxon>Bacillati</taxon>
        <taxon>Bacillota</taxon>
        <taxon>Bacilli</taxon>
        <taxon>Bacillales</taxon>
        <taxon>Thermoactinomycetaceae</taxon>
        <taxon>Planifilum</taxon>
    </lineage>
</organism>
<dbReference type="NCBIfam" id="TIGR01275">
    <property type="entry name" value="ACC_deam_rel"/>
    <property type="match status" value="1"/>
</dbReference>
<dbReference type="InterPro" id="IPR001926">
    <property type="entry name" value="TrpB-like_PALP"/>
</dbReference>
<dbReference type="PANTHER" id="PTHR43780">
    <property type="entry name" value="1-AMINOCYCLOPROPANE-1-CARBOXYLATE DEAMINASE-RELATED"/>
    <property type="match status" value="1"/>
</dbReference>
<feature type="domain" description="Tryptophan synthase beta chain-like PALP" evidence="7">
    <location>
        <begin position="10"/>
        <end position="315"/>
    </location>
</feature>
<dbReference type="PIRSF" id="PIRSF006278">
    <property type="entry name" value="ACCD_DCysDesulf"/>
    <property type="match status" value="1"/>
</dbReference>
<name>A0A1I2L9I8_9BACL</name>
<dbReference type="Gene3D" id="3.40.50.1100">
    <property type="match status" value="2"/>
</dbReference>
<comment type="similarity">
    <text evidence="2">Belongs to the ACC deaminase/D-cysteine desulfhydrase family.</text>
</comment>
<feature type="modified residue" description="N6-(pyridoxal phosphate)lysine" evidence="5">
    <location>
        <position position="50"/>
    </location>
</feature>
<dbReference type="SUPFAM" id="SSF53686">
    <property type="entry name" value="Tryptophan synthase beta subunit-like PLP-dependent enzymes"/>
    <property type="match status" value="1"/>
</dbReference>
<dbReference type="GO" id="GO:0019148">
    <property type="term" value="F:D-cysteine desulfhydrase activity"/>
    <property type="evidence" value="ECO:0007669"/>
    <property type="project" value="TreeGrafter"/>
</dbReference>
<protein>
    <submittedName>
        <fullName evidence="8">D-cysteine desulfhydrase</fullName>
    </submittedName>
</protein>
<dbReference type="InterPro" id="IPR036052">
    <property type="entry name" value="TrpB-like_PALP_sf"/>
</dbReference>
<feature type="region of interest" description="Disordered" evidence="6">
    <location>
        <begin position="327"/>
        <end position="346"/>
    </location>
</feature>
<evidence type="ECO:0000256" key="3">
    <source>
        <dbReference type="ARBA" id="ARBA00022898"/>
    </source>
</evidence>
<dbReference type="InterPro" id="IPR005966">
    <property type="entry name" value="D-Cys_desShydrase"/>
</dbReference>
<sequence length="346" mass="37445">MRSVKPLSRVSLLWGETPVHPLPRFAEAVGLKSCWIKRDDLTGIAFGGNKLRKLEYLLGDALSKGCDLLITGGSPQSNHARLTAAVARKAGMDAWLCFSGKDPGEVQGNLLLDKLFGATIHMTGRYGSEALLSAMEELAREAEKQGRKPYVIPVGGSTPIGDYGYTRAWEEWRRQADRLGLSPVDYLVVPVGTGGTLAGLAVGKRLSPAPVRLVGFSVWLKASEARAETLRLERSLLSTLGVGGGEEGDYLVLDEYAGPKYGVPSREGMEAIRLLARTEGILVDPVYTAKALAGVIDLARRGEWRGKRVLFWHTGGTPALFTHAKTLADGGKENEHRSDRPRSEKG</sequence>
<dbReference type="Pfam" id="PF00291">
    <property type="entry name" value="PALP"/>
    <property type="match status" value="1"/>
</dbReference>
<evidence type="ECO:0000256" key="5">
    <source>
        <dbReference type="PIRSR" id="PIRSR006278-2"/>
    </source>
</evidence>
<evidence type="ECO:0000256" key="1">
    <source>
        <dbReference type="ARBA" id="ARBA00001933"/>
    </source>
</evidence>
<evidence type="ECO:0000256" key="6">
    <source>
        <dbReference type="SAM" id="MobiDB-lite"/>
    </source>
</evidence>
<accession>A0A1I2L9I8</accession>
<dbReference type="EMBL" id="FOOK01000004">
    <property type="protein sequence ID" value="SFF75974.1"/>
    <property type="molecule type" value="Genomic_DNA"/>
</dbReference>
<dbReference type="RefSeq" id="WP_177198961.1">
    <property type="nucleotide sequence ID" value="NZ_FOOK01000004.1"/>
</dbReference>
<feature type="active site" description="Nucleophile" evidence="4">
    <location>
        <position position="77"/>
    </location>
</feature>
<comment type="cofactor">
    <cofactor evidence="1">
        <name>pyridoxal 5'-phosphate</name>
        <dbReference type="ChEBI" id="CHEBI:597326"/>
    </cofactor>
</comment>
<evidence type="ECO:0000256" key="4">
    <source>
        <dbReference type="PIRSR" id="PIRSR006278-1"/>
    </source>
</evidence>
<dbReference type="AlphaFoldDB" id="A0A1I2L9I8"/>
<keyword evidence="3 5" id="KW-0663">Pyridoxal phosphate</keyword>
<dbReference type="STRING" id="201973.SAMN04488025_104176"/>
<evidence type="ECO:0000313" key="9">
    <source>
        <dbReference type="Proteomes" id="UP000198661"/>
    </source>
</evidence>
<dbReference type="GO" id="GO:1901605">
    <property type="term" value="P:alpha-amino acid metabolic process"/>
    <property type="evidence" value="ECO:0007669"/>
    <property type="project" value="UniProtKB-ARBA"/>
</dbReference>
<keyword evidence="9" id="KW-1185">Reference proteome</keyword>
<dbReference type="Proteomes" id="UP000198661">
    <property type="component" value="Unassembled WGS sequence"/>
</dbReference>
<proteinExistence type="inferred from homology"/>
<gene>
    <name evidence="8" type="ORF">SAMN04488025_104176</name>
</gene>
<evidence type="ECO:0000256" key="2">
    <source>
        <dbReference type="ARBA" id="ARBA00008639"/>
    </source>
</evidence>
<dbReference type="PANTHER" id="PTHR43780:SF2">
    <property type="entry name" value="1-AMINOCYCLOPROPANE-1-CARBOXYLATE DEAMINASE-RELATED"/>
    <property type="match status" value="1"/>
</dbReference>
<reference evidence="8 9" key="1">
    <citation type="submission" date="2016-10" db="EMBL/GenBank/DDBJ databases">
        <authorList>
            <person name="de Groot N.N."/>
        </authorList>
    </citation>
    <scope>NUCLEOTIDE SEQUENCE [LARGE SCALE GENOMIC DNA]</scope>
    <source>
        <strain evidence="8 9">DSM 44945</strain>
    </source>
</reference>
<feature type="compositionally biased region" description="Basic and acidic residues" evidence="6">
    <location>
        <begin position="330"/>
        <end position="346"/>
    </location>
</feature>
<dbReference type="InterPro" id="IPR027278">
    <property type="entry name" value="ACCD_DCysDesulf"/>
</dbReference>